<evidence type="ECO:0000313" key="1">
    <source>
        <dbReference type="EMBL" id="SHG94625.1"/>
    </source>
</evidence>
<organism evidence="1 2">
    <name type="scientific">Streptoalloteichus hindustanus</name>
    <dbReference type="NCBI Taxonomy" id="2017"/>
    <lineage>
        <taxon>Bacteria</taxon>
        <taxon>Bacillati</taxon>
        <taxon>Actinomycetota</taxon>
        <taxon>Actinomycetes</taxon>
        <taxon>Pseudonocardiales</taxon>
        <taxon>Pseudonocardiaceae</taxon>
        <taxon>Streptoalloteichus</taxon>
    </lineage>
</organism>
<dbReference type="Proteomes" id="UP000184501">
    <property type="component" value="Unassembled WGS sequence"/>
</dbReference>
<protein>
    <recommendedName>
        <fullName evidence="3">Adhesin domain-containing protein</fullName>
    </recommendedName>
</protein>
<sequence>MVASTRDGDVSLVLPGDDTRYLIAASAQREDRSRVEVESFPDAGNQITVESPGGQVRITKRG</sequence>
<proteinExistence type="predicted"/>
<dbReference type="EMBL" id="FQVN01000017">
    <property type="protein sequence ID" value="SHG94625.1"/>
    <property type="molecule type" value="Genomic_DNA"/>
</dbReference>
<evidence type="ECO:0000313" key="2">
    <source>
        <dbReference type="Proteomes" id="UP000184501"/>
    </source>
</evidence>
<reference evidence="1 2" key="1">
    <citation type="submission" date="2016-11" db="EMBL/GenBank/DDBJ databases">
        <authorList>
            <person name="Jaros S."/>
            <person name="Januszkiewicz K."/>
            <person name="Wedrychowicz H."/>
        </authorList>
    </citation>
    <scope>NUCLEOTIDE SEQUENCE [LARGE SCALE GENOMIC DNA]</scope>
    <source>
        <strain evidence="1 2">DSM 44523</strain>
    </source>
</reference>
<accession>A0A1M5NYU5</accession>
<keyword evidence="2" id="KW-1185">Reference proteome</keyword>
<gene>
    <name evidence="1" type="ORF">SAMN05444320_1179</name>
</gene>
<evidence type="ECO:0008006" key="3">
    <source>
        <dbReference type="Google" id="ProtNLM"/>
    </source>
</evidence>
<name>A0A1M5NYU5_STRHI</name>
<dbReference type="AlphaFoldDB" id="A0A1M5NYU5"/>
<dbReference type="STRING" id="2017.SAMN05444320_1179"/>